<name>A0AAV4PTS2_9ARAC</name>
<proteinExistence type="predicted"/>
<comment type="caution">
    <text evidence="1">The sequence shown here is derived from an EMBL/GenBank/DDBJ whole genome shotgun (WGS) entry which is preliminary data.</text>
</comment>
<accession>A0AAV4PTS2</accession>
<organism evidence="1 2">
    <name type="scientific">Caerostris darwini</name>
    <dbReference type="NCBI Taxonomy" id="1538125"/>
    <lineage>
        <taxon>Eukaryota</taxon>
        <taxon>Metazoa</taxon>
        <taxon>Ecdysozoa</taxon>
        <taxon>Arthropoda</taxon>
        <taxon>Chelicerata</taxon>
        <taxon>Arachnida</taxon>
        <taxon>Araneae</taxon>
        <taxon>Araneomorphae</taxon>
        <taxon>Entelegynae</taxon>
        <taxon>Araneoidea</taxon>
        <taxon>Araneidae</taxon>
        <taxon>Caerostris</taxon>
    </lineage>
</organism>
<dbReference type="EMBL" id="BPLQ01003391">
    <property type="protein sequence ID" value="GIY00115.1"/>
    <property type="molecule type" value="Genomic_DNA"/>
</dbReference>
<evidence type="ECO:0000313" key="2">
    <source>
        <dbReference type="Proteomes" id="UP001054837"/>
    </source>
</evidence>
<sequence length="112" mass="12626">MYWGGATALRLSSSARSVVALTTPGQLFLGRKPAFLSGWGPPSFTKICGRLIEGPCEFFRGCLSCFDVSLRRISPVSQVVFQEYLRIFHSLGGYHSDERLNMSQFYQCWGYQ</sequence>
<gene>
    <name evidence="1" type="ORF">CDAR_501471</name>
</gene>
<dbReference type="Proteomes" id="UP001054837">
    <property type="component" value="Unassembled WGS sequence"/>
</dbReference>
<dbReference type="AlphaFoldDB" id="A0AAV4PTS2"/>
<keyword evidence="2" id="KW-1185">Reference proteome</keyword>
<reference evidence="1 2" key="1">
    <citation type="submission" date="2021-06" db="EMBL/GenBank/DDBJ databases">
        <title>Caerostris darwini draft genome.</title>
        <authorList>
            <person name="Kono N."/>
            <person name="Arakawa K."/>
        </authorList>
    </citation>
    <scope>NUCLEOTIDE SEQUENCE [LARGE SCALE GENOMIC DNA]</scope>
</reference>
<protein>
    <submittedName>
        <fullName evidence="1">Uncharacterized protein</fullName>
    </submittedName>
</protein>
<evidence type="ECO:0000313" key="1">
    <source>
        <dbReference type="EMBL" id="GIY00115.1"/>
    </source>
</evidence>